<feature type="domain" description="Beta-Casp" evidence="3">
    <location>
        <begin position="250"/>
        <end position="379"/>
    </location>
</feature>
<gene>
    <name evidence="4" type="ORF">E7512_10510</name>
</gene>
<comment type="caution">
    <text evidence="4">The sequence shown here is derived from an EMBL/GenBank/DDBJ whole genome shotgun (WGS) entry which is preliminary data.</text>
</comment>
<dbReference type="Pfam" id="PF10996">
    <property type="entry name" value="Beta-Casp"/>
    <property type="match status" value="1"/>
</dbReference>
<dbReference type="InterPro" id="IPR050698">
    <property type="entry name" value="MBL"/>
</dbReference>
<protein>
    <submittedName>
        <fullName evidence="4">MBL fold metallo-hydrolase</fullName>
    </submittedName>
</protein>
<reference evidence="4" key="1">
    <citation type="submission" date="2019-04" db="EMBL/GenBank/DDBJ databases">
        <title>Evolution of Biomass-Degrading Anaerobic Consortia Revealed by Metagenomics.</title>
        <authorList>
            <person name="Peng X."/>
        </authorList>
    </citation>
    <scope>NUCLEOTIDE SEQUENCE</scope>
    <source>
        <strain evidence="4">SIG551</strain>
    </source>
</reference>
<evidence type="ECO:0000313" key="4">
    <source>
        <dbReference type="EMBL" id="MBE6833985.1"/>
    </source>
</evidence>
<dbReference type="PANTHER" id="PTHR11203">
    <property type="entry name" value="CLEAVAGE AND POLYADENYLATION SPECIFICITY FACTOR FAMILY MEMBER"/>
    <property type="match status" value="1"/>
</dbReference>
<dbReference type="Proteomes" id="UP000754750">
    <property type="component" value="Unassembled WGS sequence"/>
</dbReference>
<evidence type="ECO:0000259" key="3">
    <source>
        <dbReference type="SMART" id="SM01027"/>
    </source>
</evidence>
<organism evidence="4 5">
    <name type="scientific">Faecalispora sporosphaeroides</name>
    <dbReference type="NCBI Taxonomy" id="1549"/>
    <lineage>
        <taxon>Bacteria</taxon>
        <taxon>Bacillati</taxon>
        <taxon>Bacillota</taxon>
        <taxon>Clostridia</taxon>
        <taxon>Eubacteriales</taxon>
        <taxon>Oscillospiraceae</taxon>
        <taxon>Faecalispora</taxon>
    </lineage>
</organism>
<dbReference type="CDD" id="cd16295">
    <property type="entry name" value="TTHA0252-CPSF-like_MBL-fold"/>
    <property type="match status" value="1"/>
</dbReference>
<dbReference type="SUPFAM" id="SSF56281">
    <property type="entry name" value="Metallo-hydrolase/oxidoreductase"/>
    <property type="match status" value="1"/>
</dbReference>
<sequence length="536" mass="60155">MYLTFFGADKEVTGSCHCVDTNGIRFLVDCGLQQGKDEKDNRVLPFLPISVDFVICTHAHIDHSGRLPLLAKQGFHGKIYATGKTCELLSIMLRDSAHIQEMDATNENRKGRRAGHELVEPLYTLDDVEKTLSFLEPHEYGEIFEPAPGIRVRFSDAGHLLGSAFTEAWLTEGDVTKKVVFSGDIGNKNQPLIRNPQYVSEADFAVMESTYGLKQHEHVDDYTPELAELIDKTLANGGNVIIPAFAVGRTQEVLYFIREIKERHLVKSFPDFPVYVDSPLAAEATRIFSGDLTGYADEETLEILRSGFKPISFSNLNISQSAEDSRALNFDTTPKVIISSSGMCEAGRIRHHLKHNLWRPECAVLFVGYQANGTLGRLLVDGIKEVKLFGEEITVQAQIYNFRALSGHADHDGLLEWLRAFRPKPQRVFVVHGERETCLAFSEELSGLGYGVYVPNFEARYDLLADRELDFGVDVSLQRSEQPQKAKARKLASTFQRLLAAEKQLHQIILRNEGGTNKDLARFADQILALAKKWER</sequence>
<evidence type="ECO:0000313" key="5">
    <source>
        <dbReference type="Proteomes" id="UP000754750"/>
    </source>
</evidence>
<dbReference type="InterPro" id="IPR001279">
    <property type="entry name" value="Metallo-B-lactamas"/>
</dbReference>
<feature type="domain" description="Metallo-beta-lactamase" evidence="2">
    <location>
        <begin position="13"/>
        <end position="245"/>
    </location>
</feature>
<name>A0A928Q5L6_9FIRM</name>
<proteinExistence type="predicted"/>
<dbReference type="GO" id="GO:0004521">
    <property type="term" value="F:RNA endonuclease activity"/>
    <property type="evidence" value="ECO:0007669"/>
    <property type="project" value="TreeGrafter"/>
</dbReference>
<dbReference type="Pfam" id="PF07521">
    <property type="entry name" value="RMMBL"/>
    <property type="match status" value="1"/>
</dbReference>
<dbReference type="RefSeq" id="WP_326840627.1">
    <property type="nucleotide sequence ID" value="NZ_SVNY01000005.1"/>
</dbReference>
<dbReference type="InterPro" id="IPR036866">
    <property type="entry name" value="RibonucZ/Hydroxyglut_hydro"/>
</dbReference>
<dbReference type="SMART" id="SM01027">
    <property type="entry name" value="Beta-Casp"/>
    <property type="match status" value="1"/>
</dbReference>
<dbReference type="PANTHER" id="PTHR11203:SF37">
    <property type="entry name" value="INTEGRATOR COMPLEX SUBUNIT 11"/>
    <property type="match status" value="1"/>
</dbReference>
<accession>A0A928Q5L6</accession>
<dbReference type="Gene3D" id="3.60.15.10">
    <property type="entry name" value="Ribonuclease Z/Hydroxyacylglutathione hydrolase-like"/>
    <property type="match status" value="1"/>
</dbReference>
<dbReference type="AlphaFoldDB" id="A0A928Q5L6"/>
<dbReference type="GO" id="GO:0016787">
    <property type="term" value="F:hydrolase activity"/>
    <property type="evidence" value="ECO:0007669"/>
    <property type="project" value="UniProtKB-KW"/>
</dbReference>
<dbReference type="Gene3D" id="3.40.50.10890">
    <property type="match status" value="1"/>
</dbReference>
<dbReference type="Pfam" id="PF00753">
    <property type="entry name" value="Lactamase_B"/>
    <property type="match status" value="1"/>
</dbReference>
<dbReference type="EMBL" id="SVNY01000005">
    <property type="protein sequence ID" value="MBE6833985.1"/>
    <property type="molecule type" value="Genomic_DNA"/>
</dbReference>
<dbReference type="SMART" id="SM00849">
    <property type="entry name" value="Lactamase_B"/>
    <property type="match status" value="1"/>
</dbReference>
<evidence type="ECO:0000259" key="2">
    <source>
        <dbReference type="SMART" id="SM00849"/>
    </source>
</evidence>
<evidence type="ECO:0000256" key="1">
    <source>
        <dbReference type="ARBA" id="ARBA00022801"/>
    </source>
</evidence>
<dbReference type="InterPro" id="IPR011108">
    <property type="entry name" value="RMMBL"/>
</dbReference>
<dbReference type="InterPro" id="IPR022712">
    <property type="entry name" value="Beta_Casp"/>
</dbReference>
<keyword evidence="1" id="KW-0378">Hydrolase</keyword>